<evidence type="ECO:0000313" key="2">
    <source>
        <dbReference type="EMBL" id="CAF5202197.1"/>
    </source>
</evidence>
<organism evidence="2 3">
    <name type="scientific">Rotaria magnacalcarata</name>
    <dbReference type="NCBI Taxonomy" id="392030"/>
    <lineage>
        <taxon>Eukaryota</taxon>
        <taxon>Metazoa</taxon>
        <taxon>Spiralia</taxon>
        <taxon>Gnathifera</taxon>
        <taxon>Rotifera</taxon>
        <taxon>Eurotatoria</taxon>
        <taxon>Bdelloidea</taxon>
        <taxon>Philodinida</taxon>
        <taxon>Philodinidae</taxon>
        <taxon>Rotaria</taxon>
    </lineage>
</organism>
<dbReference type="AlphaFoldDB" id="A0A8S3ILH9"/>
<feature type="region of interest" description="Disordered" evidence="1">
    <location>
        <begin position="43"/>
        <end position="86"/>
    </location>
</feature>
<proteinExistence type="predicted"/>
<accession>A0A8S3ILH9</accession>
<evidence type="ECO:0000256" key="1">
    <source>
        <dbReference type="SAM" id="MobiDB-lite"/>
    </source>
</evidence>
<gene>
    <name evidence="2" type="ORF">GIL414_LOCUS76988</name>
</gene>
<feature type="compositionally biased region" description="Polar residues" evidence="1">
    <location>
        <begin position="76"/>
        <end position="86"/>
    </location>
</feature>
<protein>
    <submittedName>
        <fullName evidence="2">Uncharacterized protein</fullName>
    </submittedName>
</protein>
<dbReference type="Proteomes" id="UP000681720">
    <property type="component" value="Unassembled WGS sequence"/>
</dbReference>
<feature type="region of interest" description="Disordered" evidence="1">
    <location>
        <begin position="1"/>
        <end position="22"/>
    </location>
</feature>
<feature type="non-terminal residue" evidence="2">
    <location>
        <position position="1"/>
    </location>
</feature>
<name>A0A8S3ILH9_9BILA</name>
<sequence>SLENETDNEHVQVLSVATTSTDEKPAKGATIFSMVITRRQASASVASTVDSKTPDKINDQSKSTTRHRPFTRISKRLSSPSPSNFIHRSCPQLSKKCVNNDNVKLFS</sequence>
<feature type="compositionally biased region" description="Basic residues" evidence="1">
    <location>
        <begin position="64"/>
        <end position="75"/>
    </location>
</feature>
<dbReference type="EMBL" id="CAJOBJ010346555">
    <property type="protein sequence ID" value="CAF5202197.1"/>
    <property type="molecule type" value="Genomic_DNA"/>
</dbReference>
<comment type="caution">
    <text evidence="2">The sequence shown here is derived from an EMBL/GenBank/DDBJ whole genome shotgun (WGS) entry which is preliminary data.</text>
</comment>
<reference evidence="2" key="1">
    <citation type="submission" date="2021-02" db="EMBL/GenBank/DDBJ databases">
        <authorList>
            <person name="Nowell W R."/>
        </authorList>
    </citation>
    <scope>NUCLEOTIDE SEQUENCE</scope>
</reference>
<evidence type="ECO:0000313" key="3">
    <source>
        <dbReference type="Proteomes" id="UP000681720"/>
    </source>
</evidence>